<name>A0A059F4Q8_9MICR</name>
<dbReference type="OrthoDB" id="10294151at2759"/>
<reference evidence="2 3" key="2">
    <citation type="submission" date="2014-03" db="EMBL/GenBank/DDBJ databases">
        <title>The Genome Sequence of Anncaliia algerae insect isolate PRA339.</title>
        <authorList>
            <consortium name="The Broad Institute Genome Sequencing Platform"/>
            <consortium name="The Broad Institute Genome Sequencing Center for Infectious Disease"/>
            <person name="Cuomo C."/>
            <person name="Becnel J."/>
            <person name="Sanscrainte N."/>
            <person name="Walker B."/>
            <person name="Young S.K."/>
            <person name="Zeng Q."/>
            <person name="Gargeya S."/>
            <person name="Fitzgerald M."/>
            <person name="Haas B."/>
            <person name="Abouelleil A."/>
            <person name="Alvarado L."/>
            <person name="Arachchi H.M."/>
            <person name="Berlin A.M."/>
            <person name="Chapman S.B."/>
            <person name="Dewar J."/>
            <person name="Goldberg J."/>
            <person name="Griggs A."/>
            <person name="Gujja S."/>
            <person name="Hansen M."/>
            <person name="Howarth C."/>
            <person name="Imamovic A."/>
            <person name="Larimer J."/>
            <person name="McCowan C."/>
            <person name="Murphy C."/>
            <person name="Neiman D."/>
            <person name="Pearson M."/>
            <person name="Priest M."/>
            <person name="Roberts A."/>
            <person name="Saif S."/>
            <person name="Shea T."/>
            <person name="Sisk P."/>
            <person name="Sykes S."/>
            <person name="Wortman J."/>
            <person name="Nusbaum C."/>
            <person name="Birren B."/>
        </authorList>
    </citation>
    <scope>NUCLEOTIDE SEQUENCE [LARGE SCALE GENOMIC DNA]</scope>
    <source>
        <strain evidence="2 3">PRA339</strain>
    </source>
</reference>
<dbReference type="EMBL" id="KK365132">
    <property type="protein sequence ID" value="KCZ82180.1"/>
    <property type="molecule type" value="Genomic_DNA"/>
</dbReference>
<gene>
    <name evidence="2" type="ORF">H312_00458</name>
</gene>
<dbReference type="HOGENOM" id="CLU_119595_0_0_1"/>
<evidence type="ECO:0000313" key="3">
    <source>
        <dbReference type="Proteomes" id="UP000030655"/>
    </source>
</evidence>
<evidence type="ECO:0008006" key="4">
    <source>
        <dbReference type="Google" id="ProtNLM"/>
    </source>
</evidence>
<dbReference type="AlphaFoldDB" id="A0A059F4Q8"/>
<evidence type="ECO:0000313" key="2">
    <source>
        <dbReference type="EMBL" id="KCZ82180.1"/>
    </source>
</evidence>
<keyword evidence="3" id="KW-1185">Reference proteome</keyword>
<dbReference type="Proteomes" id="UP000030655">
    <property type="component" value="Unassembled WGS sequence"/>
</dbReference>
<feature type="signal peptide" evidence="1">
    <location>
        <begin position="1"/>
        <end position="15"/>
    </location>
</feature>
<protein>
    <recommendedName>
        <fullName evidence="4">Ricin B lectin domain-containing protein</fullName>
    </recommendedName>
</protein>
<keyword evidence="1" id="KW-0732">Signal</keyword>
<reference evidence="3" key="1">
    <citation type="submission" date="2013-02" db="EMBL/GenBank/DDBJ databases">
        <authorList>
            <consortium name="The Broad Institute Genome Sequencing Platform"/>
            <person name="Cuomo C."/>
            <person name="Becnel J."/>
            <person name="Sanscrainte N."/>
            <person name="Walker B."/>
            <person name="Young S.K."/>
            <person name="Zeng Q."/>
            <person name="Gargeya S."/>
            <person name="Fitzgerald M."/>
            <person name="Haas B."/>
            <person name="Abouelleil A."/>
            <person name="Alvarado L."/>
            <person name="Arachchi H.M."/>
            <person name="Berlin A.M."/>
            <person name="Chapman S.B."/>
            <person name="Dewar J."/>
            <person name="Goldberg J."/>
            <person name="Griggs A."/>
            <person name="Gujja S."/>
            <person name="Hansen M."/>
            <person name="Howarth C."/>
            <person name="Imamovic A."/>
            <person name="Larimer J."/>
            <person name="McCowan C."/>
            <person name="Murphy C."/>
            <person name="Neiman D."/>
            <person name="Pearson M."/>
            <person name="Priest M."/>
            <person name="Roberts A."/>
            <person name="Saif S."/>
            <person name="Shea T."/>
            <person name="Sisk P."/>
            <person name="Sykes S."/>
            <person name="Wortman J."/>
            <person name="Nusbaum C."/>
            <person name="Birren B."/>
        </authorList>
    </citation>
    <scope>NUCLEOTIDE SEQUENCE [LARGE SCALE GENOMIC DNA]</scope>
    <source>
        <strain evidence="3">PRA339</strain>
    </source>
</reference>
<proteinExistence type="predicted"/>
<evidence type="ECO:0000256" key="1">
    <source>
        <dbReference type="SAM" id="SignalP"/>
    </source>
</evidence>
<dbReference type="VEuPathDB" id="MicrosporidiaDB:H312_00458"/>
<organism evidence="2 3">
    <name type="scientific">Anncaliia algerae PRA339</name>
    <dbReference type="NCBI Taxonomy" id="1288291"/>
    <lineage>
        <taxon>Eukaryota</taxon>
        <taxon>Fungi</taxon>
        <taxon>Fungi incertae sedis</taxon>
        <taxon>Microsporidia</taxon>
        <taxon>Tubulinosematoidea</taxon>
        <taxon>Tubulinosematidae</taxon>
        <taxon>Anncaliia</taxon>
    </lineage>
</organism>
<accession>A0A059F4Q8</accession>
<sequence>MLGIIITLLVKNISAIILGEEVFINVANKPDLRLYLNDSNTLVTKRPLFGGMSIFGSNAGQTLGHKVKIIPVSDGIVQLLMREGPLSTNDLDGKIRKNYLISNTDARTYFKAVEVADGTVRFLSGDKCLDAGAALGLFGEVPVTLEICNGGASQAFEIKPASIINPMFLGLGNTMSNASNAGASYSYRYSSSMGAKY</sequence>
<feature type="chain" id="PRO_5012926625" description="Ricin B lectin domain-containing protein" evidence="1">
    <location>
        <begin position="16"/>
        <end position="197"/>
    </location>
</feature>